<keyword evidence="8" id="KW-1185">Reference proteome</keyword>
<keyword evidence="3" id="KW-0597">Phosphoprotein</keyword>
<evidence type="ECO:0000313" key="7">
    <source>
        <dbReference type="EMBL" id="KAL0132533.1"/>
    </source>
</evidence>
<dbReference type="Pfam" id="PF04000">
    <property type="entry name" value="Sas10_Utp3"/>
    <property type="match status" value="1"/>
</dbReference>
<feature type="compositionally biased region" description="Acidic residues" evidence="5">
    <location>
        <begin position="17"/>
        <end position="39"/>
    </location>
</feature>
<evidence type="ECO:0000256" key="4">
    <source>
        <dbReference type="ARBA" id="ARBA00023242"/>
    </source>
</evidence>
<evidence type="ECO:0000256" key="2">
    <source>
        <dbReference type="ARBA" id="ARBA00010979"/>
    </source>
</evidence>
<feature type="compositionally biased region" description="Acidic residues" evidence="5">
    <location>
        <begin position="58"/>
        <end position="86"/>
    </location>
</feature>
<gene>
    <name evidence="7" type="ORF">PUN28_000347</name>
</gene>
<comment type="similarity">
    <text evidence="2">Belongs to the SAS10 family.</text>
</comment>
<evidence type="ECO:0000256" key="5">
    <source>
        <dbReference type="SAM" id="MobiDB-lite"/>
    </source>
</evidence>
<feature type="region of interest" description="Disordered" evidence="5">
    <location>
        <begin position="313"/>
        <end position="338"/>
    </location>
</feature>
<evidence type="ECO:0000313" key="8">
    <source>
        <dbReference type="Proteomes" id="UP001430953"/>
    </source>
</evidence>
<dbReference type="Proteomes" id="UP001430953">
    <property type="component" value="Unassembled WGS sequence"/>
</dbReference>
<dbReference type="PANTHER" id="PTHR13237:SF8">
    <property type="entry name" value="SOMETHING ABOUT SILENCING PROTEIN 10"/>
    <property type="match status" value="1"/>
</dbReference>
<dbReference type="AlphaFoldDB" id="A0AAW2GYZ2"/>
<dbReference type="Pfam" id="PF09368">
    <property type="entry name" value="Sas10"/>
    <property type="match status" value="1"/>
</dbReference>
<dbReference type="GO" id="GO:0032040">
    <property type="term" value="C:small-subunit processome"/>
    <property type="evidence" value="ECO:0007669"/>
    <property type="project" value="TreeGrafter"/>
</dbReference>
<dbReference type="InterPro" id="IPR007146">
    <property type="entry name" value="Sas10/Utp3/C1D"/>
</dbReference>
<protein>
    <recommendedName>
        <fullName evidence="6">Sas10 C-terminal domain-containing protein</fullName>
    </recommendedName>
</protein>
<dbReference type="InterPro" id="IPR018972">
    <property type="entry name" value="Sas10_C_dom"/>
</dbReference>
<sequence>MISKKRTKKFSGNENISDVEDNIEDINMDAVTDSEEEYTETEKKLLAKVRKQHSNENFDSDDEVYGLQDESDEDEDDDQQDSMESDIEGMQEDYDLPNDRAWGSKARNFYSSDFKYTDYASAPDKDLANADMEEEEGRRLHLRSVGEHLALDGSSFSKNKAAQFTEDIKVDRDDSKRVSDKESFMIMVNTFKEYMTEAKDILAPFLELVNDGTCPECSAVAFIRTKYEVILNYCTNISFFLILRAKELPIKSHPVVKRLEQYRQLLDELQSEQGDLLDQVAEILKALEEGRPLYSISDGSSILFNKKSPRLTSSTKKRASKKETMVQEESLSDSMSKDSSVEDLDFEKKYDSESMIDEKNNVLQNMTNEEELEAKRAITYQMAKNRGLTPYRKKELRNPRVKHRNKYRKAKIRRKGAVREVRKELIRYTGEISGIKASVKKGIKLK</sequence>
<comment type="caution">
    <text evidence="7">The sequence shown here is derived from an EMBL/GenBank/DDBJ whole genome shotgun (WGS) entry which is preliminary data.</text>
</comment>
<accession>A0AAW2GYZ2</accession>
<reference evidence="7 8" key="1">
    <citation type="submission" date="2023-03" db="EMBL/GenBank/DDBJ databases">
        <title>High recombination rates correlate with genetic variation in Cardiocondyla obscurior ants.</title>
        <authorList>
            <person name="Errbii M."/>
        </authorList>
    </citation>
    <scope>NUCLEOTIDE SEQUENCE [LARGE SCALE GENOMIC DNA]</scope>
    <source>
        <strain evidence="7">Alpha-2009</strain>
        <tissue evidence="7">Whole body</tissue>
    </source>
</reference>
<dbReference type="GO" id="GO:0000462">
    <property type="term" value="P:maturation of SSU-rRNA from tricistronic rRNA transcript (SSU-rRNA, 5.8S rRNA, LSU-rRNA)"/>
    <property type="evidence" value="ECO:0007669"/>
    <property type="project" value="TreeGrafter"/>
</dbReference>
<dbReference type="EMBL" id="JADYXP020000001">
    <property type="protein sequence ID" value="KAL0132533.1"/>
    <property type="molecule type" value="Genomic_DNA"/>
</dbReference>
<organism evidence="7 8">
    <name type="scientific">Cardiocondyla obscurior</name>
    <dbReference type="NCBI Taxonomy" id="286306"/>
    <lineage>
        <taxon>Eukaryota</taxon>
        <taxon>Metazoa</taxon>
        <taxon>Ecdysozoa</taxon>
        <taxon>Arthropoda</taxon>
        <taxon>Hexapoda</taxon>
        <taxon>Insecta</taxon>
        <taxon>Pterygota</taxon>
        <taxon>Neoptera</taxon>
        <taxon>Endopterygota</taxon>
        <taxon>Hymenoptera</taxon>
        <taxon>Apocrita</taxon>
        <taxon>Aculeata</taxon>
        <taxon>Formicoidea</taxon>
        <taxon>Formicidae</taxon>
        <taxon>Myrmicinae</taxon>
        <taxon>Cardiocondyla</taxon>
    </lineage>
</organism>
<dbReference type="PANTHER" id="PTHR13237">
    <property type="entry name" value="SOMETHING ABOUT SILENCING PROTEIN 10-RELATED"/>
    <property type="match status" value="1"/>
</dbReference>
<evidence type="ECO:0000259" key="6">
    <source>
        <dbReference type="Pfam" id="PF09368"/>
    </source>
</evidence>
<evidence type="ECO:0000256" key="1">
    <source>
        <dbReference type="ARBA" id="ARBA00004123"/>
    </source>
</evidence>
<keyword evidence="4" id="KW-0539">Nucleus</keyword>
<proteinExistence type="inferred from homology"/>
<feature type="region of interest" description="Disordered" evidence="5">
    <location>
        <begin position="1"/>
        <end position="86"/>
    </location>
</feature>
<evidence type="ECO:0000256" key="3">
    <source>
        <dbReference type="ARBA" id="ARBA00022553"/>
    </source>
</evidence>
<comment type="subcellular location">
    <subcellularLocation>
        <location evidence="1">Nucleus</location>
    </subcellularLocation>
</comment>
<name>A0AAW2GYZ2_9HYME</name>
<feature type="domain" description="Sas10 C-terminal" evidence="6">
    <location>
        <begin position="374"/>
        <end position="445"/>
    </location>
</feature>